<dbReference type="InterPro" id="IPR036737">
    <property type="entry name" value="OmpA-like_sf"/>
</dbReference>
<dbReference type="RefSeq" id="WP_085275767.1">
    <property type="nucleotide sequence ID" value="NZ_FXAG01000006.1"/>
</dbReference>
<organism evidence="3 4">
    <name type="scientific">Pseudogulbenkiania subflava DSM 22618</name>
    <dbReference type="NCBI Taxonomy" id="1123014"/>
    <lineage>
        <taxon>Bacteria</taxon>
        <taxon>Pseudomonadati</taxon>
        <taxon>Pseudomonadota</taxon>
        <taxon>Betaproteobacteria</taxon>
        <taxon>Neisseriales</taxon>
        <taxon>Chromobacteriaceae</taxon>
        <taxon>Pseudogulbenkiania</taxon>
    </lineage>
</organism>
<dbReference type="Proteomes" id="UP000192920">
    <property type="component" value="Unassembled WGS sequence"/>
</dbReference>
<keyword evidence="1" id="KW-0732">Signal</keyword>
<evidence type="ECO:0000313" key="3">
    <source>
        <dbReference type="EMBL" id="SMF13072.1"/>
    </source>
</evidence>
<name>A0A1Y6BQF4_9NEIS</name>
<dbReference type="PROSITE" id="PS51257">
    <property type="entry name" value="PROKAR_LIPOPROTEIN"/>
    <property type="match status" value="1"/>
</dbReference>
<feature type="domain" description="OmpA-like" evidence="2">
    <location>
        <begin position="76"/>
        <end position="152"/>
    </location>
</feature>
<gene>
    <name evidence="3" type="ORF">SAMN02745746_01456</name>
</gene>
<dbReference type="EMBL" id="FXAG01000006">
    <property type="protein sequence ID" value="SMF13072.1"/>
    <property type="molecule type" value="Genomic_DNA"/>
</dbReference>
<evidence type="ECO:0000313" key="4">
    <source>
        <dbReference type="Proteomes" id="UP000192920"/>
    </source>
</evidence>
<proteinExistence type="predicted"/>
<reference evidence="4" key="1">
    <citation type="submission" date="2017-04" db="EMBL/GenBank/DDBJ databases">
        <authorList>
            <person name="Varghese N."/>
            <person name="Submissions S."/>
        </authorList>
    </citation>
    <scope>NUCLEOTIDE SEQUENCE [LARGE SCALE GENOMIC DNA]</scope>
    <source>
        <strain evidence="4">DSM 22618</strain>
    </source>
</reference>
<dbReference type="SUPFAM" id="SSF103088">
    <property type="entry name" value="OmpA-like"/>
    <property type="match status" value="1"/>
</dbReference>
<feature type="signal peptide" evidence="1">
    <location>
        <begin position="1"/>
        <end position="24"/>
    </location>
</feature>
<evidence type="ECO:0000259" key="2">
    <source>
        <dbReference type="Pfam" id="PF00691"/>
    </source>
</evidence>
<dbReference type="Pfam" id="PF00691">
    <property type="entry name" value="OmpA"/>
    <property type="match status" value="1"/>
</dbReference>
<accession>A0A1Y6BQF4</accession>
<dbReference type="Gene3D" id="3.30.1330.60">
    <property type="entry name" value="OmpA-like domain"/>
    <property type="match status" value="1"/>
</dbReference>
<dbReference type="InterPro" id="IPR006665">
    <property type="entry name" value="OmpA-like"/>
</dbReference>
<sequence length="162" mass="16827">MFYKIASLAICATLLTGCAGTKQAAQNAAMNAAAAQDSQGKTIVAKVTAGLDQATTKVIEETGNKTVANDPTLIPFEKMSSKLTPVTEQQVRALAPALVIAKQIVVTGFCNGREVGNAAAAAKARAMAVKDLLVESGISAIRITVRADTKQKLHAVRITFNG</sequence>
<dbReference type="AlphaFoldDB" id="A0A1Y6BQF4"/>
<keyword evidence="4" id="KW-1185">Reference proteome</keyword>
<evidence type="ECO:0000256" key="1">
    <source>
        <dbReference type="SAM" id="SignalP"/>
    </source>
</evidence>
<protein>
    <submittedName>
        <fullName evidence="3">Outer membrane protein OmpA</fullName>
    </submittedName>
</protein>
<dbReference type="STRING" id="1123014.SAMN02745746_01456"/>
<feature type="chain" id="PRO_5011989079" evidence="1">
    <location>
        <begin position="25"/>
        <end position="162"/>
    </location>
</feature>